<dbReference type="Proteomes" id="UP000335636">
    <property type="component" value="Unassembled WGS sequence"/>
</dbReference>
<evidence type="ECO:0000256" key="9">
    <source>
        <dbReference type="ARBA" id="ARBA00023034"/>
    </source>
</evidence>
<proteinExistence type="predicted"/>
<dbReference type="Pfam" id="PF14836">
    <property type="entry name" value="Ubiquitin_3"/>
    <property type="match status" value="1"/>
</dbReference>
<evidence type="ECO:0000256" key="1">
    <source>
        <dbReference type="ARBA" id="ARBA00004170"/>
    </source>
</evidence>
<organism evidence="15 16">
    <name type="scientific">Marmota monax</name>
    <name type="common">Woodchuck</name>
    <dbReference type="NCBI Taxonomy" id="9995"/>
    <lineage>
        <taxon>Eukaryota</taxon>
        <taxon>Metazoa</taxon>
        <taxon>Chordata</taxon>
        <taxon>Craniata</taxon>
        <taxon>Vertebrata</taxon>
        <taxon>Euteleostomi</taxon>
        <taxon>Mammalia</taxon>
        <taxon>Eutheria</taxon>
        <taxon>Euarchontoglires</taxon>
        <taxon>Glires</taxon>
        <taxon>Rodentia</taxon>
        <taxon>Sciuromorpha</taxon>
        <taxon>Sciuridae</taxon>
        <taxon>Xerinae</taxon>
        <taxon>Marmotini</taxon>
        <taxon>Marmota</taxon>
    </lineage>
</organism>
<keyword evidence="6" id="KW-0963">Cytoplasm</keyword>
<dbReference type="GO" id="GO:0016020">
    <property type="term" value="C:membrane"/>
    <property type="evidence" value="ECO:0007669"/>
    <property type="project" value="UniProtKB-SubCell"/>
</dbReference>
<evidence type="ECO:0000256" key="6">
    <source>
        <dbReference type="ARBA" id="ARBA00022490"/>
    </source>
</evidence>
<keyword evidence="10" id="KW-0496">Mitochondrion</keyword>
<keyword evidence="9" id="KW-0333">Golgi apparatus</keyword>
<feature type="domain" description="Ubiquitin-like" evidence="14">
    <location>
        <begin position="287"/>
        <end position="359"/>
    </location>
</feature>
<dbReference type="AlphaFoldDB" id="A0A5E4BQK2"/>
<name>A0A5E4BQK2_MARMO</name>
<evidence type="ECO:0000256" key="5">
    <source>
        <dbReference type="ARBA" id="ARBA00022473"/>
    </source>
</evidence>
<keyword evidence="7" id="KW-0221">Differentiation</keyword>
<dbReference type="EMBL" id="CABDUW010000598">
    <property type="protein sequence ID" value="VTJ71923.1"/>
    <property type="molecule type" value="Genomic_DNA"/>
</dbReference>
<keyword evidence="5" id="KW-0217">Developmental protein</keyword>
<dbReference type="GO" id="GO:0005794">
    <property type="term" value="C:Golgi apparatus"/>
    <property type="evidence" value="ECO:0007669"/>
    <property type="project" value="UniProtKB-SubCell"/>
</dbReference>
<evidence type="ECO:0000256" key="11">
    <source>
        <dbReference type="ARBA" id="ARBA00023136"/>
    </source>
</evidence>
<dbReference type="InterPro" id="IPR028135">
    <property type="entry name" value="Ub_USP-typ"/>
</dbReference>
<evidence type="ECO:0000256" key="2">
    <source>
        <dbReference type="ARBA" id="ARBA00004496"/>
    </source>
</evidence>
<evidence type="ECO:0000256" key="13">
    <source>
        <dbReference type="ARBA" id="ARBA00073653"/>
    </source>
</evidence>
<comment type="caution">
    <text evidence="15">The sequence shown here is derived from an EMBL/GenBank/DDBJ whole genome shotgun (WGS) entry which is preliminary data.</text>
</comment>
<comment type="function">
    <text evidence="12">Induces mitochondrial fragmentation, possibly by promoting DNM1L-dependent fission and may play a role in mitochondrial morphogenesis during spermatogenesis.</text>
</comment>
<dbReference type="FunFam" id="3.10.20.90:FF:000263">
    <property type="entry name" value="gametogenetin-binding protein 1-like"/>
    <property type="match status" value="1"/>
</dbReference>
<keyword evidence="8" id="KW-0744">Spermatogenesis</keyword>
<keyword evidence="16" id="KW-1185">Reference proteome</keyword>
<dbReference type="Gene3D" id="3.10.20.90">
    <property type="entry name" value="Phosphatidylinositol 3-kinase Catalytic Subunit, Chain A, domain 1"/>
    <property type="match status" value="1"/>
</dbReference>
<accession>A0A5E4BQK2</accession>
<keyword evidence="11" id="KW-0472">Membrane</keyword>
<evidence type="ECO:0000259" key="14">
    <source>
        <dbReference type="Pfam" id="PF14836"/>
    </source>
</evidence>
<protein>
    <recommendedName>
        <fullName evidence="13">Gametogenetin-binding protein 1</fullName>
    </recommendedName>
</protein>
<sequence>MEAPAPTSRSRSRILGRSPMFRFFQSLVGSKGNPKSSDKALARGQLCLLQEQDTTSLKTGLQGDCGWREPGPLASLPSTFSVAVPRGSAHLLQHQAFGLGMGDMGSQTTNPKEVLRLTAQCVEVKPFLPGRSLEVLGNMSEKEEAPAGEASGDSGDLDSCLCFGIRSHCAQALEEEQECLRYTELLEVSPEAFSREEEEEEEEEACLLDGDLRLASSKAGTPWNRLLGVYKQLQKSAIVKGGWGLQAPGPGPLHLLRDLAGHQFPLKEGLPLQEKGEEEEMKEEDNSFKLCVPRIIGFQSPLHKTFRSTDTVGFVESELKKLLAVQREARLWKMGSLEGRELLTWPEITLEEAGMVDGQGSRSWGSLSSRAAWKGPEEILGDTSGVLSSPCFGARVASTVFQGPTSWPLENAGGLGEGRVQSPLGVDSRAEHLLLEEMDEMGNWPPPE</sequence>
<reference evidence="15" key="1">
    <citation type="submission" date="2019-04" db="EMBL/GenBank/DDBJ databases">
        <authorList>
            <person name="Alioto T."/>
            <person name="Alioto T."/>
        </authorList>
    </citation>
    <scope>NUCLEOTIDE SEQUENCE [LARGE SCALE GENOMIC DNA]</scope>
</reference>
<dbReference type="GO" id="GO:0007283">
    <property type="term" value="P:spermatogenesis"/>
    <property type="evidence" value="ECO:0007669"/>
    <property type="project" value="UniProtKB-KW"/>
</dbReference>
<comment type="subcellular location">
    <subcellularLocation>
        <location evidence="2">Cytoplasm</location>
    </subcellularLocation>
    <subcellularLocation>
        <location evidence="3">Golgi apparatus</location>
    </subcellularLocation>
    <subcellularLocation>
        <location evidence="1">Membrane</location>
        <topology evidence="1">Peripheral membrane protein</topology>
    </subcellularLocation>
    <subcellularLocation>
        <location evidence="4">Mitochondrion intermembrane space</location>
    </subcellularLocation>
</comment>
<evidence type="ECO:0000256" key="4">
    <source>
        <dbReference type="ARBA" id="ARBA00004569"/>
    </source>
</evidence>
<evidence type="ECO:0000256" key="7">
    <source>
        <dbReference type="ARBA" id="ARBA00022782"/>
    </source>
</evidence>
<dbReference type="GO" id="GO:0030154">
    <property type="term" value="P:cell differentiation"/>
    <property type="evidence" value="ECO:0007669"/>
    <property type="project" value="UniProtKB-KW"/>
</dbReference>
<evidence type="ECO:0000313" key="16">
    <source>
        <dbReference type="Proteomes" id="UP000335636"/>
    </source>
</evidence>
<gene>
    <name evidence="15" type="ORF">MONAX_5E007261</name>
</gene>
<evidence type="ECO:0000256" key="3">
    <source>
        <dbReference type="ARBA" id="ARBA00004555"/>
    </source>
</evidence>
<evidence type="ECO:0000313" key="15">
    <source>
        <dbReference type="EMBL" id="VTJ71923.1"/>
    </source>
</evidence>
<evidence type="ECO:0000256" key="12">
    <source>
        <dbReference type="ARBA" id="ARBA00054814"/>
    </source>
</evidence>
<evidence type="ECO:0000256" key="10">
    <source>
        <dbReference type="ARBA" id="ARBA00023128"/>
    </source>
</evidence>
<evidence type="ECO:0000256" key="8">
    <source>
        <dbReference type="ARBA" id="ARBA00022871"/>
    </source>
</evidence>
<dbReference type="GO" id="GO:0005758">
    <property type="term" value="C:mitochondrial intermembrane space"/>
    <property type="evidence" value="ECO:0007669"/>
    <property type="project" value="UniProtKB-SubCell"/>
</dbReference>